<organism evidence="2 3">
    <name type="scientific">Rugosimonospora acidiphila</name>
    <dbReference type="NCBI Taxonomy" id="556531"/>
    <lineage>
        <taxon>Bacteria</taxon>
        <taxon>Bacillati</taxon>
        <taxon>Actinomycetota</taxon>
        <taxon>Actinomycetes</taxon>
        <taxon>Micromonosporales</taxon>
        <taxon>Micromonosporaceae</taxon>
        <taxon>Rugosimonospora</taxon>
    </lineage>
</organism>
<dbReference type="RefSeq" id="WP_345638116.1">
    <property type="nucleotide sequence ID" value="NZ_BAABJQ010000039.1"/>
</dbReference>
<sequence length="368" mass="40172">MALTNKDPQELRDSLRRWLAAQLPEATDVVVDDFEIPSASGMSNTTVLFNASWSTDGTLTSRQLVARIAPDGPAIFKDPDLGKEAVVMTALAGIGQPVPAVRWVEEDPAALGAPFLVMERAHGNVPADDPPFTASGWVLELSPEQQSRLCTASIEALAAIHDVDWKGLGLGFLAPPEGTDVFDAEVCKWRELYDWARGAEVNPTIEAGFAWLHAHRPDDRREPVLNWGDARIGNMMFGDDLAVNAILDWEMVGLGHPDIELAWWLFLVRHHTEGIGLPAPAGFPTRDQVVAIYEKASGRTVDHLDYYEVWAGVRLAILMHRAGNLMIDLGLLPPDAVMRFNNPASQLLAKLIGAEPPAGSVQTFIGNR</sequence>
<dbReference type="CDD" id="cd05154">
    <property type="entry name" value="ACAD10_11_N-like"/>
    <property type="match status" value="1"/>
</dbReference>
<name>A0ABP9SS76_9ACTN</name>
<evidence type="ECO:0000259" key="1">
    <source>
        <dbReference type="Pfam" id="PF01636"/>
    </source>
</evidence>
<evidence type="ECO:0000313" key="3">
    <source>
        <dbReference type="Proteomes" id="UP001501570"/>
    </source>
</evidence>
<gene>
    <name evidence="2" type="ORF">GCM10023322_76080</name>
</gene>
<dbReference type="InterPro" id="IPR051678">
    <property type="entry name" value="AGP_Transferase"/>
</dbReference>
<proteinExistence type="predicted"/>
<dbReference type="PANTHER" id="PTHR21310">
    <property type="entry name" value="AMINOGLYCOSIDE PHOSPHOTRANSFERASE-RELATED-RELATED"/>
    <property type="match status" value="1"/>
</dbReference>
<feature type="domain" description="Aminoglycoside phosphotransferase" evidence="1">
    <location>
        <begin position="39"/>
        <end position="266"/>
    </location>
</feature>
<dbReference type="Pfam" id="PF01636">
    <property type="entry name" value="APH"/>
    <property type="match status" value="1"/>
</dbReference>
<dbReference type="InterPro" id="IPR011009">
    <property type="entry name" value="Kinase-like_dom_sf"/>
</dbReference>
<dbReference type="Gene3D" id="3.30.200.20">
    <property type="entry name" value="Phosphorylase Kinase, domain 1"/>
    <property type="match status" value="1"/>
</dbReference>
<dbReference type="InterPro" id="IPR002575">
    <property type="entry name" value="Aminoglycoside_PTrfase"/>
</dbReference>
<dbReference type="InterPro" id="IPR041726">
    <property type="entry name" value="ACAD10_11_N"/>
</dbReference>
<evidence type="ECO:0000313" key="2">
    <source>
        <dbReference type="EMBL" id="GAA5199752.1"/>
    </source>
</evidence>
<protein>
    <submittedName>
        <fullName evidence="2">Phosphotransferase family protein</fullName>
    </submittedName>
</protein>
<keyword evidence="3" id="KW-1185">Reference proteome</keyword>
<dbReference type="Gene3D" id="3.90.1200.10">
    <property type="match status" value="1"/>
</dbReference>
<dbReference type="EMBL" id="BAABJQ010000039">
    <property type="protein sequence ID" value="GAA5199752.1"/>
    <property type="molecule type" value="Genomic_DNA"/>
</dbReference>
<dbReference type="Proteomes" id="UP001501570">
    <property type="component" value="Unassembled WGS sequence"/>
</dbReference>
<accession>A0ABP9SS76</accession>
<comment type="caution">
    <text evidence="2">The sequence shown here is derived from an EMBL/GenBank/DDBJ whole genome shotgun (WGS) entry which is preliminary data.</text>
</comment>
<dbReference type="PANTHER" id="PTHR21310:SF40">
    <property type="entry name" value="AMINOGLYCOSIDE PHOSPHOTRANSFERASE DOMAIN-CONTAINING PROTEIN-RELATED"/>
    <property type="match status" value="1"/>
</dbReference>
<dbReference type="SUPFAM" id="SSF56112">
    <property type="entry name" value="Protein kinase-like (PK-like)"/>
    <property type="match status" value="1"/>
</dbReference>
<reference evidence="3" key="1">
    <citation type="journal article" date="2019" name="Int. J. Syst. Evol. Microbiol.">
        <title>The Global Catalogue of Microorganisms (GCM) 10K type strain sequencing project: providing services to taxonomists for standard genome sequencing and annotation.</title>
        <authorList>
            <consortium name="The Broad Institute Genomics Platform"/>
            <consortium name="The Broad Institute Genome Sequencing Center for Infectious Disease"/>
            <person name="Wu L."/>
            <person name="Ma J."/>
        </authorList>
    </citation>
    <scope>NUCLEOTIDE SEQUENCE [LARGE SCALE GENOMIC DNA]</scope>
    <source>
        <strain evidence="3">JCM 18304</strain>
    </source>
</reference>